<accession>A0ABV6YRB1</accession>
<evidence type="ECO:0000313" key="3">
    <source>
        <dbReference type="Proteomes" id="UP001594351"/>
    </source>
</evidence>
<protein>
    <submittedName>
        <fullName evidence="2">Uroporphyrinogen decarboxylase family protein</fullName>
    </submittedName>
</protein>
<keyword evidence="3" id="KW-1185">Reference proteome</keyword>
<evidence type="ECO:0000313" key="2">
    <source>
        <dbReference type="EMBL" id="MFC1848722.1"/>
    </source>
</evidence>
<dbReference type="InterPro" id="IPR000257">
    <property type="entry name" value="Uroporphyrinogen_deCOase"/>
</dbReference>
<dbReference type="EMBL" id="JBHPBY010000005">
    <property type="protein sequence ID" value="MFC1848722.1"/>
    <property type="molecule type" value="Genomic_DNA"/>
</dbReference>
<organism evidence="2 3">
    <name type="scientific">candidate division CSSED10-310 bacterium</name>
    <dbReference type="NCBI Taxonomy" id="2855610"/>
    <lineage>
        <taxon>Bacteria</taxon>
        <taxon>Bacteria division CSSED10-310</taxon>
    </lineage>
</organism>
<name>A0ABV6YRB1_UNCC1</name>
<reference evidence="2 3" key="1">
    <citation type="submission" date="2024-09" db="EMBL/GenBank/DDBJ databases">
        <title>Laminarin stimulates single cell rates of sulfate reduction while oxygen inhibits transcriptomic activity in coastal marine sediment.</title>
        <authorList>
            <person name="Lindsay M."/>
            <person name="Orcutt B."/>
            <person name="Emerson D."/>
            <person name="Stepanauskas R."/>
            <person name="D'Angelo T."/>
        </authorList>
    </citation>
    <scope>NUCLEOTIDE SEQUENCE [LARGE SCALE GENOMIC DNA]</scope>
    <source>
        <strain evidence="2">SAG AM-311-K15</strain>
    </source>
</reference>
<sequence length="349" mass="38758">MTAEQMTATERVMTALQHQEPDRVPFFLLVTTHGAQELNLSIKEYFSRPQNVARGQLQLRNRFGHDCLYNFFYAAVEVEAWGGDILYYDDGPPNAGMPIIKEFEDIEHLEPPLVERSPCLQNVLQATSIMKETVRDEVPIIGVVMSPFSLPVMQMGFEKYLMLIFEQPDLFQRLMNINEEFCVSWANAQLEAGATAICYFDPVSSPTITPREKYLKTGFIIAQKTIARIKGPTATHLASGRCQAIITDLAQTGTAMVGVGVDEDLAVLKKESQGKLSLLGNLNGIAMRNWDAGQVDALVQQAIARAGAGGGYILSDNHGEIPYQVPFDVLLMISDAVRRWGKYPLPESL</sequence>
<dbReference type="InterPro" id="IPR038071">
    <property type="entry name" value="UROD/MetE-like_sf"/>
</dbReference>
<dbReference type="Pfam" id="PF01208">
    <property type="entry name" value="URO-D"/>
    <property type="match status" value="1"/>
</dbReference>
<dbReference type="Proteomes" id="UP001594351">
    <property type="component" value="Unassembled WGS sequence"/>
</dbReference>
<dbReference type="CDD" id="cd03465">
    <property type="entry name" value="URO-D_like"/>
    <property type="match status" value="1"/>
</dbReference>
<dbReference type="InterPro" id="IPR052024">
    <property type="entry name" value="Methanogen_methyltrans"/>
</dbReference>
<dbReference type="Gene3D" id="3.20.20.210">
    <property type="match status" value="1"/>
</dbReference>
<proteinExistence type="predicted"/>
<gene>
    <name evidence="2" type="ORF">ACFL27_00815</name>
</gene>
<comment type="caution">
    <text evidence="2">The sequence shown here is derived from an EMBL/GenBank/DDBJ whole genome shotgun (WGS) entry which is preliminary data.</text>
</comment>
<dbReference type="SUPFAM" id="SSF51726">
    <property type="entry name" value="UROD/MetE-like"/>
    <property type="match status" value="1"/>
</dbReference>
<evidence type="ECO:0000259" key="1">
    <source>
        <dbReference type="Pfam" id="PF01208"/>
    </source>
</evidence>
<dbReference type="PANTHER" id="PTHR47099">
    <property type="entry name" value="METHYLCOBAMIDE:COM METHYLTRANSFERASE MTBA"/>
    <property type="match status" value="1"/>
</dbReference>
<dbReference type="PANTHER" id="PTHR47099:SF1">
    <property type="entry name" value="METHYLCOBAMIDE:COM METHYLTRANSFERASE MTBA"/>
    <property type="match status" value="1"/>
</dbReference>
<feature type="domain" description="Uroporphyrinogen decarboxylase (URO-D)" evidence="1">
    <location>
        <begin position="8"/>
        <end position="340"/>
    </location>
</feature>